<dbReference type="PANTHER" id="PTHR30121">
    <property type="entry name" value="UNCHARACTERIZED PROTEIN YJGR-RELATED"/>
    <property type="match status" value="1"/>
</dbReference>
<reference evidence="3 4" key="1">
    <citation type="submission" date="2013-12" db="EMBL/GenBank/DDBJ databases">
        <authorList>
            <consortium name="DOE Joint Genome Institute"/>
            <person name="Kappler U."/>
            <person name="Huntemann M."/>
            <person name="Han J."/>
            <person name="Chen A."/>
            <person name="Kyrpides N."/>
            <person name="Mavromatis K."/>
            <person name="Markowitz V."/>
            <person name="Palaniappan K."/>
            <person name="Ivanova N."/>
            <person name="Schaumberg A."/>
            <person name="Pati A."/>
            <person name="Liolios K."/>
            <person name="Nordberg H.P."/>
            <person name="Cantor M.N."/>
            <person name="Hua S.X."/>
            <person name="Woyke T."/>
        </authorList>
    </citation>
    <scope>NUCLEOTIDE SEQUENCE [LARGE SCALE GENOMIC DNA]</scope>
    <source>
        <strain evidence="4">AL2</strain>
    </source>
</reference>
<name>W0DX07_9GAMM</name>
<feature type="domain" description="TraG P-loop" evidence="2">
    <location>
        <begin position="450"/>
        <end position="523"/>
    </location>
</feature>
<dbReference type="KEGG" id="tao:THIAE_06155"/>
<evidence type="ECO:0000313" key="3">
    <source>
        <dbReference type="EMBL" id="AHF01401.1"/>
    </source>
</evidence>
<dbReference type="InParanoid" id="W0DX07"/>
<dbReference type="InterPro" id="IPR027417">
    <property type="entry name" value="P-loop_NTPase"/>
</dbReference>
<dbReference type="HOGENOM" id="CLU_015628_0_0_6"/>
<evidence type="ECO:0000313" key="4">
    <source>
        <dbReference type="Proteomes" id="UP000005380"/>
    </source>
</evidence>
<dbReference type="InterPro" id="IPR051162">
    <property type="entry name" value="T4SS_component"/>
</dbReference>
<dbReference type="InterPro" id="IPR025955">
    <property type="entry name" value="TraC/Conjuga_ATPase"/>
</dbReference>
<protein>
    <submittedName>
        <fullName evidence="3">Conjugative transfer ATPase</fullName>
    </submittedName>
</protein>
<dbReference type="EMBL" id="CP007030">
    <property type="protein sequence ID" value="AHF01401.1"/>
    <property type="molecule type" value="Genomic_DNA"/>
</dbReference>
<dbReference type="InterPro" id="IPR043964">
    <property type="entry name" value="P-loop_TraG"/>
</dbReference>
<dbReference type="NCBIfam" id="TIGR03744">
    <property type="entry name" value="traC_PFL_4706"/>
    <property type="match status" value="1"/>
</dbReference>
<organism evidence="3 4">
    <name type="scientific">Thiomicrospira aerophila AL3</name>
    <dbReference type="NCBI Taxonomy" id="717772"/>
    <lineage>
        <taxon>Bacteria</taxon>
        <taxon>Pseudomonadati</taxon>
        <taxon>Pseudomonadota</taxon>
        <taxon>Gammaproteobacteria</taxon>
        <taxon>Thiotrichales</taxon>
        <taxon>Piscirickettsiaceae</taxon>
        <taxon>Thiomicrospira</taxon>
    </lineage>
</organism>
<dbReference type="AlphaFoldDB" id="W0DX07"/>
<dbReference type="Gene3D" id="3.40.50.300">
    <property type="entry name" value="P-loop containing nucleotide triphosphate hydrolases"/>
    <property type="match status" value="1"/>
</dbReference>
<feature type="region of interest" description="Disordered" evidence="1">
    <location>
        <begin position="548"/>
        <end position="571"/>
    </location>
</feature>
<gene>
    <name evidence="3" type="ORF">THIAE_06155</name>
</gene>
<dbReference type="Gene3D" id="1.10.8.730">
    <property type="match status" value="1"/>
</dbReference>
<dbReference type="eggNOG" id="COG3451">
    <property type="taxonomic scope" value="Bacteria"/>
</dbReference>
<evidence type="ECO:0000259" key="2">
    <source>
        <dbReference type="Pfam" id="PF19044"/>
    </source>
</evidence>
<dbReference type="SUPFAM" id="SSF52540">
    <property type="entry name" value="P-loop containing nucleoside triphosphate hydrolases"/>
    <property type="match status" value="1"/>
</dbReference>
<dbReference type="PANTHER" id="PTHR30121:SF12">
    <property type="entry name" value="TYPE IV SECRETION SYSTEM PROTEIN CAGE"/>
    <property type="match status" value="1"/>
</dbReference>
<keyword evidence="4" id="KW-1185">Reference proteome</keyword>
<dbReference type="InterPro" id="IPR022303">
    <property type="entry name" value="Conjug_Trfer_ATPase"/>
</dbReference>
<accession>W0DX07</accession>
<evidence type="ECO:0000256" key="1">
    <source>
        <dbReference type="SAM" id="MobiDB-lite"/>
    </source>
</evidence>
<proteinExistence type="predicted"/>
<dbReference type="Proteomes" id="UP000005380">
    <property type="component" value="Chromosome"/>
</dbReference>
<dbReference type="Pfam" id="PF11130">
    <property type="entry name" value="TraC_F_IV"/>
    <property type="match status" value="1"/>
</dbReference>
<dbReference type="STRING" id="717772.THIAE_06155"/>
<sequence>MMSDLNSVGAVFDVTPIEADARSEEFMQELLDKVVGVIKDSIPRDAQSPWLLQITMEDTTDLSAFKNKVESYPSARAKDKPFTKHWVEVLKEHLDDVADDNNGRGLFIDHEVAGGPWFARFRSVRLYLWRWVPKKDTGETIEGVVEQLENRFSAAGIKVDRLPVSDLTTWLNRFFYPACESNKAYRELIKSFANDQLSDDEIAMQRTLAMMDDTSDDIARIALNGKRPFSDEDGNWYFDGKPMRFIGIDQPLAVKSIKVGHLSAEIAHGERRYALWDKMPPGCVWSQTIIFNTEEAIEAELDRLRSGTIGDDDRSMILREQIRVARDQIARGNSIIKSFMGIYVRDNDPKALKRKVRKVCATIDATGLKTINPDVDLLAQDSFVRALPFGFDPAHDRRPSIRRSRKWFASHLAKLIPLYGRSRGTGNPGFMFFNRGGEPYSVDPLRDRKKNAFSLILGPTGSGKSAMLNFLIAQYVAFYDAKLFIIEKGKSFYLLGQYLQNYDVSVNQVTVSPNNPVSLNPFAEASTLREIDQIFTESDADKYDFLHDKQDEPSVPEGEEQPQNKIHDDSIEDDQRDQLGEMVIAAVTMITGGEEKELEELKRHERYDIMMAILIAGKNTRERGYTLPEDIAAAFLEMSKNEAEYEPARRARLRQFSDNLQQFCSGVRGDFFNRPGEAWPDADVTIFDVGMMVSDQYSDMLGVSVISMLNHVIGIAEANQYSGRPIIVLADEGHLTTTNPMIAPVVTNMTKMARKLNLWFWLATQNLADFKDVSAKMLTNMEWWLTMATSREEVDQISRFRQLSPDQKALLLAARKEPGKYTEGAVMSDTQMALFRNVPPAIAMALAQTEGDEKVARKKLMDEHGISELEAAELIAETMRARRKMG</sequence>
<dbReference type="Pfam" id="PF19044">
    <property type="entry name" value="P-loop_TraG"/>
    <property type="match status" value="1"/>
</dbReference>